<dbReference type="SUPFAM" id="SSF56300">
    <property type="entry name" value="Metallo-dependent phosphatases"/>
    <property type="match status" value="1"/>
</dbReference>
<dbReference type="AlphaFoldDB" id="A0A918K6I1"/>
<dbReference type="GO" id="GO:0008803">
    <property type="term" value="F:bis(5'-nucleosyl)-tetraphosphatase (symmetrical) activity"/>
    <property type="evidence" value="ECO:0007669"/>
    <property type="project" value="TreeGrafter"/>
</dbReference>
<dbReference type="GO" id="GO:0016791">
    <property type="term" value="F:phosphatase activity"/>
    <property type="evidence" value="ECO:0007669"/>
    <property type="project" value="TreeGrafter"/>
</dbReference>
<protein>
    <submittedName>
        <fullName evidence="2">Serine/threonine protein phosphatase</fullName>
    </submittedName>
</protein>
<evidence type="ECO:0000313" key="2">
    <source>
        <dbReference type="EMBL" id="GGX52074.1"/>
    </source>
</evidence>
<feature type="domain" description="Serine/threonine specific protein phosphatases" evidence="1">
    <location>
        <begin position="76"/>
        <end position="81"/>
    </location>
</feature>
<name>A0A918K6I1_9GAMM</name>
<accession>A0A918K6I1</accession>
<dbReference type="InterPro" id="IPR004843">
    <property type="entry name" value="Calcineurin-like_PHP"/>
</dbReference>
<sequence length="236" mass="27079">MINPDQRHPTLPANTLGRDFLVADLHGHRHRLDQALEERHFDPSQDRLLSVGDLIDRGPDSPGCLDLLNEPWFWAVRGNHEQMLVDAVTTDEAQAWSRWLMNGGNWALERPEHELSDWARQIDALPMTLTIEHPLGTVGLCHAQYRLPHWDDRRRETETDTQDWLWGRSRLYRAEPAAIEGVDWVFHGHTIIPRVTALGNAVFLDRGAFTGGPLVVLSLDEWMNNPSTRRINETID</sequence>
<reference evidence="2" key="2">
    <citation type="submission" date="2020-09" db="EMBL/GenBank/DDBJ databases">
        <authorList>
            <person name="Sun Q."/>
            <person name="Kim S."/>
        </authorList>
    </citation>
    <scope>NUCLEOTIDE SEQUENCE</scope>
    <source>
        <strain evidence="2">KCTC 22169</strain>
    </source>
</reference>
<evidence type="ECO:0000259" key="1">
    <source>
        <dbReference type="PROSITE" id="PS00125"/>
    </source>
</evidence>
<gene>
    <name evidence="2" type="primary">pphA</name>
    <name evidence="2" type="ORF">GCM10007392_19250</name>
</gene>
<organism evidence="2 3">
    <name type="scientific">Saccharospirillum salsuginis</name>
    <dbReference type="NCBI Taxonomy" id="418750"/>
    <lineage>
        <taxon>Bacteria</taxon>
        <taxon>Pseudomonadati</taxon>
        <taxon>Pseudomonadota</taxon>
        <taxon>Gammaproteobacteria</taxon>
        <taxon>Oceanospirillales</taxon>
        <taxon>Saccharospirillaceae</taxon>
        <taxon>Saccharospirillum</taxon>
    </lineage>
</organism>
<comment type="caution">
    <text evidence="2">The sequence shown here is derived from an EMBL/GenBank/DDBJ whole genome shotgun (WGS) entry which is preliminary data.</text>
</comment>
<dbReference type="RefSeq" id="WP_189608333.1">
    <property type="nucleotide sequence ID" value="NZ_BMXR01000004.1"/>
</dbReference>
<dbReference type="GO" id="GO:0110154">
    <property type="term" value="P:RNA decapping"/>
    <property type="evidence" value="ECO:0007669"/>
    <property type="project" value="TreeGrafter"/>
</dbReference>
<dbReference type="Proteomes" id="UP000626148">
    <property type="component" value="Unassembled WGS sequence"/>
</dbReference>
<dbReference type="EMBL" id="BMXR01000004">
    <property type="protein sequence ID" value="GGX52074.1"/>
    <property type="molecule type" value="Genomic_DNA"/>
</dbReference>
<dbReference type="PROSITE" id="PS00125">
    <property type="entry name" value="SER_THR_PHOSPHATASE"/>
    <property type="match status" value="1"/>
</dbReference>
<dbReference type="InterPro" id="IPR050126">
    <property type="entry name" value="Ap4A_hydrolase"/>
</dbReference>
<dbReference type="GO" id="GO:0005737">
    <property type="term" value="C:cytoplasm"/>
    <property type="evidence" value="ECO:0007669"/>
    <property type="project" value="TreeGrafter"/>
</dbReference>
<dbReference type="PANTHER" id="PTHR42850">
    <property type="entry name" value="METALLOPHOSPHOESTERASE"/>
    <property type="match status" value="1"/>
</dbReference>
<proteinExistence type="predicted"/>
<dbReference type="PANTHER" id="PTHR42850:SF4">
    <property type="entry name" value="ZINC-DEPENDENT ENDOPOLYPHOSPHATASE"/>
    <property type="match status" value="1"/>
</dbReference>
<keyword evidence="3" id="KW-1185">Reference proteome</keyword>
<reference evidence="2" key="1">
    <citation type="journal article" date="2014" name="Int. J. Syst. Evol. Microbiol.">
        <title>Complete genome sequence of Corynebacterium casei LMG S-19264T (=DSM 44701T), isolated from a smear-ripened cheese.</title>
        <authorList>
            <consortium name="US DOE Joint Genome Institute (JGI-PGF)"/>
            <person name="Walter F."/>
            <person name="Albersmeier A."/>
            <person name="Kalinowski J."/>
            <person name="Ruckert C."/>
        </authorList>
    </citation>
    <scope>NUCLEOTIDE SEQUENCE</scope>
    <source>
        <strain evidence="2">KCTC 22169</strain>
    </source>
</reference>
<dbReference type="InterPro" id="IPR029052">
    <property type="entry name" value="Metallo-depent_PP-like"/>
</dbReference>
<dbReference type="Gene3D" id="3.60.21.10">
    <property type="match status" value="1"/>
</dbReference>
<evidence type="ECO:0000313" key="3">
    <source>
        <dbReference type="Proteomes" id="UP000626148"/>
    </source>
</evidence>
<dbReference type="Pfam" id="PF00149">
    <property type="entry name" value="Metallophos"/>
    <property type="match status" value="1"/>
</dbReference>
<dbReference type="InterPro" id="IPR006186">
    <property type="entry name" value="Ser/Thr-sp_prot-phosphatase"/>
</dbReference>